<proteinExistence type="predicted"/>
<reference evidence="1 2" key="1">
    <citation type="submission" date="2015-12" db="EMBL/GenBank/DDBJ databases">
        <authorList>
            <person name="Shamseldin A."/>
            <person name="Moawad H."/>
            <person name="Abd El-Rahim W.M."/>
            <person name="Sadowsky M.J."/>
        </authorList>
    </citation>
    <scope>NUCLEOTIDE SEQUENCE [LARGE SCALE GENOMIC DNA]</scope>
    <source>
        <strain evidence="1 2">DG5B</strain>
    </source>
</reference>
<accession>A0A0U4AZ98</accession>
<dbReference type="KEGG" id="hyg:AUC43_13840"/>
<sequence>MLLFWGSWLGFGKTAQATHIVGGEMELVHNTGESYTLLLNLYFDAVNGNVSVLDADLTASIFEKSTNNRMTNVVLPLSSNTFVNYTNPACAQPTLSTRKLVYSKLITLTADTYNSPQGYYVAVERCCRNYSISNIVAPNNAAQTFYLEFPAVVRGGKPFYDSTPRIFPALADYACRNELFYYDFGGQDADGDSLVYDLVTPLNGHANATVPKPAAADAAPYALIKWNPGLSTLNQIPGAPTLEIGRNSGRLTVRPTSLGLFVFGVRCAEYRRGEKIGESRRDFQLMVLNCAVNTKPSLKLLPAPASPTTYRPGRDTLHFVPGGNRCVRLRFTDPDPNSRLTLSLTPVNFSGLLPTFTSVSSGAVRTAGAPDTLTATLCFPECMNSRGRVFLLDVVVGDDGCSLPKRDTVRVAFTAVPPGNTPPTIAATAGPALPLRVRVGDLVAFDVTGTDLDYDPVQLEMTGLGFSPGALGATLAQGTAGNQQRGRFTWRVDCRAVGPDSVFTFRFAAATSPCSTRDVATISVPVVVSYANHAPVLASSLPVPKGAEIPLLVLPLGRQYTATFTGTDADRDGLTLTASGTSNEGKEGFDLAAAGMRFQAFNGTGAANGTFSWDVSCAAANLHRELTVTFQLVDATCKPLPQVQRVRLQVKSPDSLAVKLYNVITPNRDGQNDEFRLPDLPPNFCDAQFASIRIFSRWGQQVFESQDREFRWPGQGNGGLYYYFVSYTDGRRYRGWLEVIR</sequence>
<dbReference type="Pfam" id="PF13585">
    <property type="entry name" value="CHU_C"/>
    <property type="match status" value="1"/>
</dbReference>
<dbReference type="Proteomes" id="UP000059542">
    <property type="component" value="Chromosome"/>
</dbReference>
<dbReference type="STRING" id="1411621.AUC43_13840"/>
<protein>
    <recommendedName>
        <fullName evidence="3">Gliding motility-associated C-terminal domain-containing protein</fullName>
    </recommendedName>
</protein>
<evidence type="ECO:0008006" key="3">
    <source>
        <dbReference type="Google" id="ProtNLM"/>
    </source>
</evidence>
<gene>
    <name evidence="1" type="ORF">AUC43_13840</name>
</gene>
<name>A0A0U4AZ98_9BACT</name>
<organism evidence="1 2">
    <name type="scientific">Hymenobacter sedentarius</name>
    <dbReference type="NCBI Taxonomy" id="1411621"/>
    <lineage>
        <taxon>Bacteria</taxon>
        <taxon>Pseudomonadati</taxon>
        <taxon>Bacteroidota</taxon>
        <taxon>Cytophagia</taxon>
        <taxon>Cytophagales</taxon>
        <taxon>Hymenobacteraceae</taxon>
        <taxon>Hymenobacter</taxon>
    </lineage>
</organism>
<evidence type="ECO:0000313" key="1">
    <source>
        <dbReference type="EMBL" id="ALW86077.1"/>
    </source>
</evidence>
<evidence type="ECO:0000313" key="2">
    <source>
        <dbReference type="Proteomes" id="UP000059542"/>
    </source>
</evidence>
<dbReference type="AlphaFoldDB" id="A0A0U4AZ98"/>
<keyword evidence="2" id="KW-1185">Reference proteome</keyword>
<dbReference type="EMBL" id="CP013909">
    <property type="protein sequence ID" value="ALW86077.1"/>
    <property type="molecule type" value="Genomic_DNA"/>
</dbReference>